<feature type="region of interest" description="Disordered" evidence="4">
    <location>
        <begin position="1102"/>
        <end position="1122"/>
    </location>
</feature>
<keyword evidence="7" id="KW-1185">Reference proteome</keyword>
<dbReference type="InterPro" id="IPR001242">
    <property type="entry name" value="Condensation_dom"/>
</dbReference>
<dbReference type="InterPro" id="IPR023213">
    <property type="entry name" value="CAT-like_dom_sf"/>
</dbReference>
<dbReference type="SUPFAM" id="SSF56801">
    <property type="entry name" value="Acetyl-CoA synthetase-like"/>
    <property type="match status" value="2"/>
</dbReference>
<evidence type="ECO:0000313" key="7">
    <source>
        <dbReference type="Proteomes" id="UP001596435"/>
    </source>
</evidence>
<dbReference type="NCBIfam" id="TIGR04020">
    <property type="entry name" value="seco_metab_LLM"/>
    <property type="match status" value="1"/>
</dbReference>
<comment type="caution">
    <text evidence="6">The sequence shown here is derived from an EMBL/GenBank/DDBJ whole genome shotgun (WGS) entry which is preliminary data.</text>
</comment>
<dbReference type="InterPro" id="IPR036661">
    <property type="entry name" value="Luciferase-like_sf"/>
</dbReference>
<dbReference type="InterPro" id="IPR045851">
    <property type="entry name" value="AMP-bd_C_sf"/>
</dbReference>
<feature type="non-terminal residue" evidence="6">
    <location>
        <position position="1"/>
    </location>
</feature>
<protein>
    <submittedName>
        <fullName evidence="6">MupA/Atu3671 family FMN-dependent luciferase-like monooxygenase</fullName>
    </submittedName>
</protein>
<dbReference type="RefSeq" id="WP_380233149.1">
    <property type="nucleotide sequence ID" value="NZ_JBHTAJ010000137.1"/>
</dbReference>
<dbReference type="InterPro" id="IPR042099">
    <property type="entry name" value="ANL_N_sf"/>
</dbReference>
<dbReference type="Gene3D" id="3.30.559.30">
    <property type="entry name" value="Nonribosomal peptide synthetase, condensation domain"/>
    <property type="match status" value="1"/>
</dbReference>
<feature type="region of interest" description="Disordered" evidence="4">
    <location>
        <begin position="369"/>
        <end position="390"/>
    </location>
</feature>
<dbReference type="PROSITE" id="PS00455">
    <property type="entry name" value="AMP_BINDING"/>
    <property type="match status" value="1"/>
</dbReference>
<dbReference type="Gene3D" id="1.10.1200.10">
    <property type="entry name" value="ACP-like"/>
    <property type="match status" value="1"/>
</dbReference>
<dbReference type="Pfam" id="PF13193">
    <property type="entry name" value="AMP-binding_C"/>
    <property type="match status" value="1"/>
</dbReference>
<dbReference type="PROSITE" id="PS00012">
    <property type="entry name" value="PHOSPHOPANTETHEINE"/>
    <property type="match status" value="1"/>
</dbReference>
<dbReference type="SUPFAM" id="SSF47336">
    <property type="entry name" value="ACP-like"/>
    <property type="match status" value="1"/>
</dbReference>
<sequence length="1233" mass="131964">PTQSHAGAHLDFTVDPHAADLVGALARECGATPFAVLLAAFAALVHACTGAAEAVVGSPVAGRTRAELQHLVGFFANTVVQRVDVSGNPTFRTLVERARDESRAAVAHQELPFEKLVEELNPARDPAYNPLFQLMLSYHEGESDALALPGCEVRMVPGDTATAKFDLTLGLTRAGERLTGRLEYSTDLFDDGTAQALGEQFRTVLGAAVAEPDTPIGRLPVLPPGELHRILADWNPAPSEAPGRLVHELIADRAARTPDAPALVAAGDSPEDAIDYRELDRRAEELAVRLRAHGVRPDVTVGLYLDRSPDLVVALLAVLKAGGAYLPLDPGYPAERLAFMVADSGTRVILTRGPLARRLADSPATVLRLDRPDERPPEPPAGPPVPQNPDHLAYVIYTSGSTGRPKGVMLSHRNVQTFFGGIDRLLAGDEPAGWLAVTSMSFDISVLELLWTLARGHRVVLRGDEPTADTSRAGSAAVTAAVQARPVELSLFYFGGDRGGSADDAYRLLMDGARFADRNGFRAVWTPERHFHEFGGLYPNPSVTAAAVAAVTERVAVRAGSVVLPLHDPLRVAEEWSVVDNISGGRVGLSVASGWQPDDFVLAPERYQDRKKIMTAALEELRRLWRGDTVRRVNGAGAETDVRIFPAPVQDELPVWITSARSPETFQLAGEAGAGLLTHLLGHSADQLAHKIDLYRQAWRAAGHPGEGHVTLMLHTFVGTDRDAVRETVRAPLCAYIKSSVDLLAGLGQAAGRELDLRTLPEDELDQLVARAFDRFFDTSALLGTPEDCADQLDRMKAVGVDEVACLIDFGVPHGQVLDALPRLAEARDIAEERRRTALADEPMARQLVRHRAAGLQCTPSVAGILLRDDDSRTALGGLRRLLVGGEALPTATADALGRLLPGAVHNMYGPTEATVWATTAVVGGPGPVTIGRPLAGVRAYVVDAHLRPTPDRVPGELLLGGHGIARGYLGRAALTAERFVPDPFSGEPGARLYRTGDLVRRRADGDLEFLGRLDHQVKVLGHRIEPGEIEAALGRHPAVADVVVTVRGSEGESRLVAYCVPDTAGGTPTPAALKAFAALTLPDYMVPADVVLLDALPRTPNGKTDRAALPDPQSRRTVGYEPPADDLERAVAEALADVLGTERLGVEDNFFEAGGNSLLAVQARARLRPVLGEDLSLVDIFRYPTVRALAAAHGTAADRPQDRQIEQARAVGGRRAAALARQARARRDPKEA</sequence>
<evidence type="ECO:0000313" key="6">
    <source>
        <dbReference type="EMBL" id="MFC7185019.1"/>
    </source>
</evidence>
<organism evidence="6 7">
    <name type="scientific">Kitasatospora paranensis</name>
    <dbReference type="NCBI Taxonomy" id="258053"/>
    <lineage>
        <taxon>Bacteria</taxon>
        <taxon>Bacillati</taxon>
        <taxon>Actinomycetota</taxon>
        <taxon>Actinomycetes</taxon>
        <taxon>Kitasatosporales</taxon>
        <taxon>Streptomycetaceae</taxon>
        <taxon>Kitasatospora</taxon>
    </lineage>
</organism>
<dbReference type="Gene3D" id="3.30.559.10">
    <property type="entry name" value="Chloramphenicol acetyltransferase-like domain"/>
    <property type="match status" value="1"/>
</dbReference>
<dbReference type="InterPro" id="IPR020459">
    <property type="entry name" value="AMP-binding"/>
</dbReference>
<dbReference type="SUPFAM" id="SSF52777">
    <property type="entry name" value="CoA-dependent acyltransferases"/>
    <property type="match status" value="1"/>
</dbReference>
<dbReference type="Pfam" id="PF00550">
    <property type="entry name" value="PP-binding"/>
    <property type="match status" value="1"/>
</dbReference>
<proteinExistence type="predicted"/>
<evidence type="ECO:0000259" key="5">
    <source>
        <dbReference type="PROSITE" id="PS50075"/>
    </source>
</evidence>
<dbReference type="InterPro" id="IPR024011">
    <property type="entry name" value="Biosynth_lucif-like_mOase_dom"/>
</dbReference>
<dbReference type="InterPro" id="IPR020806">
    <property type="entry name" value="PKS_PP-bd"/>
</dbReference>
<dbReference type="Pfam" id="PF00668">
    <property type="entry name" value="Condensation"/>
    <property type="match status" value="1"/>
</dbReference>
<dbReference type="PROSITE" id="PS50075">
    <property type="entry name" value="CARRIER"/>
    <property type="match status" value="1"/>
</dbReference>
<dbReference type="Pfam" id="PF00296">
    <property type="entry name" value="Bac_luciferase"/>
    <property type="match status" value="1"/>
</dbReference>
<keyword evidence="3" id="KW-0597">Phosphoprotein</keyword>
<dbReference type="InterPro" id="IPR036736">
    <property type="entry name" value="ACP-like_sf"/>
</dbReference>
<gene>
    <name evidence="6" type="ORF">ACFQMG_36275</name>
</gene>
<dbReference type="PANTHER" id="PTHR45527:SF1">
    <property type="entry name" value="FATTY ACID SYNTHASE"/>
    <property type="match status" value="1"/>
</dbReference>
<dbReference type="PRINTS" id="PR00154">
    <property type="entry name" value="AMPBINDING"/>
</dbReference>
<dbReference type="SMART" id="SM00823">
    <property type="entry name" value="PKS_PP"/>
    <property type="match status" value="1"/>
</dbReference>
<evidence type="ECO:0000256" key="4">
    <source>
        <dbReference type="SAM" id="MobiDB-lite"/>
    </source>
</evidence>
<name>A0ABW2G6B3_9ACTN</name>
<accession>A0ABW2G6B3</accession>
<dbReference type="InterPro" id="IPR025110">
    <property type="entry name" value="AMP-bd_C"/>
</dbReference>
<dbReference type="Pfam" id="PF00501">
    <property type="entry name" value="AMP-binding"/>
    <property type="match status" value="2"/>
</dbReference>
<evidence type="ECO:0000256" key="3">
    <source>
        <dbReference type="ARBA" id="ARBA00022553"/>
    </source>
</evidence>
<feature type="domain" description="Carrier" evidence="5">
    <location>
        <begin position="1123"/>
        <end position="1198"/>
    </location>
</feature>
<dbReference type="PANTHER" id="PTHR45527">
    <property type="entry name" value="NONRIBOSOMAL PEPTIDE SYNTHETASE"/>
    <property type="match status" value="1"/>
</dbReference>
<feature type="compositionally biased region" description="Pro residues" evidence="4">
    <location>
        <begin position="378"/>
        <end position="387"/>
    </location>
</feature>
<dbReference type="Gene3D" id="3.40.50.12780">
    <property type="entry name" value="N-terminal domain of ligase-like"/>
    <property type="match status" value="2"/>
</dbReference>
<dbReference type="InterPro" id="IPR000873">
    <property type="entry name" value="AMP-dep_synth/lig_dom"/>
</dbReference>
<evidence type="ECO:0000256" key="2">
    <source>
        <dbReference type="ARBA" id="ARBA00022450"/>
    </source>
</evidence>
<dbReference type="Gene3D" id="3.30.300.30">
    <property type="match status" value="1"/>
</dbReference>
<dbReference type="SUPFAM" id="SSF51679">
    <property type="entry name" value="Bacterial luciferase-like"/>
    <property type="match status" value="1"/>
</dbReference>
<dbReference type="InterPro" id="IPR009081">
    <property type="entry name" value="PP-bd_ACP"/>
</dbReference>
<dbReference type="InterPro" id="IPR020845">
    <property type="entry name" value="AMP-binding_CS"/>
</dbReference>
<dbReference type="InterPro" id="IPR011251">
    <property type="entry name" value="Luciferase-like_dom"/>
</dbReference>
<reference evidence="7" key="1">
    <citation type="journal article" date="2019" name="Int. J. Syst. Evol. Microbiol.">
        <title>The Global Catalogue of Microorganisms (GCM) 10K type strain sequencing project: providing services to taxonomists for standard genome sequencing and annotation.</title>
        <authorList>
            <consortium name="The Broad Institute Genomics Platform"/>
            <consortium name="The Broad Institute Genome Sequencing Center for Infectious Disease"/>
            <person name="Wu L."/>
            <person name="Ma J."/>
        </authorList>
    </citation>
    <scope>NUCLEOTIDE SEQUENCE [LARGE SCALE GENOMIC DNA]</scope>
    <source>
        <strain evidence="7">CGMCC 1.12859</strain>
    </source>
</reference>
<dbReference type="Proteomes" id="UP001596435">
    <property type="component" value="Unassembled WGS sequence"/>
</dbReference>
<dbReference type="InterPro" id="IPR006162">
    <property type="entry name" value="Ppantetheine_attach_site"/>
</dbReference>
<evidence type="ECO:0000256" key="1">
    <source>
        <dbReference type="ARBA" id="ARBA00001957"/>
    </source>
</evidence>
<comment type="cofactor">
    <cofactor evidence="1">
        <name>pantetheine 4'-phosphate</name>
        <dbReference type="ChEBI" id="CHEBI:47942"/>
    </cofactor>
</comment>
<dbReference type="Gene3D" id="3.20.20.30">
    <property type="entry name" value="Luciferase-like domain"/>
    <property type="match status" value="1"/>
</dbReference>
<keyword evidence="2" id="KW-0596">Phosphopantetheine</keyword>
<dbReference type="EMBL" id="JBHTAJ010000137">
    <property type="protein sequence ID" value="MFC7185019.1"/>
    <property type="molecule type" value="Genomic_DNA"/>
</dbReference>